<evidence type="ECO:0000313" key="11">
    <source>
        <dbReference type="EMBL" id="PVU99557.1"/>
    </source>
</evidence>
<comment type="similarity">
    <text evidence="7 8">Belongs to the cytochrome b5 family.</text>
</comment>
<comment type="caution">
    <text evidence="11">The sequence shown here is derived from an EMBL/GenBank/DDBJ whole genome shotgun (WGS) entry which is preliminary data.</text>
</comment>
<keyword evidence="5 8" id="KW-0408">Iron</keyword>
<evidence type="ECO:0000256" key="5">
    <source>
        <dbReference type="ARBA" id="ARBA00023004"/>
    </source>
</evidence>
<feature type="domain" description="Cytochrome b5 heme-binding" evidence="9">
    <location>
        <begin position="1"/>
        <end position="76"/>
    </location>
</feature>
<sequence length="116" mass="12858">MKYTAKEINQHCTHNDVWICIEGKVYDVTKFLEDHPGGQETLMDNAGGDATSNFQDVGHSEDARELMKKYEIGELEGPPPDKYVKRDPIVQQSSNTQGFGVLAIAAVGFAAYLYFG</sequence>
<comment type="subcellular location">
    <subcellularLocation>
        <location evidence="1">Membrane</location>
    </subcellularLocation>
</comment>
<dbReference type="EMBL" id="MBFT01000853">
    <property type="protein sequence ID" value="PVU86743.1"/>
    <property type="molecule type" value="Genomic_DNA"/>
</dbReference>
<dbReference type="InterPro" id="IPR050668">
    <property type="entry name" value="Cytochrome_b5"/>
</dbReference>
<dbReference type="InterPro" id="IPR036400">
    <property type="entry name" value="Cyt_B5-like_heme/steroid_sf"/>
</dbReference>
<dbReference type="STRING" id="61424.A0A2T9Z4M7"/>
<dbReference type="Pfam" id="PF00173">
    <property type="entry name" value="Cyt-b5"/>
    <property type="match status" value="1"/>
</dbReference>
<dbReference type="FunFam" id="3.10.120.10:FF:000002">
    <property type="entry name" value="Cytochrome b5 type B"/>
    <property type="match status" value="1"/>
</dbReference>
<evidence type="ECO:0000256" key="1">
    <source>
        <dbReference type="ARBA" id="ARBA00004370"/>
    </source>
</evidence>
<protein>
    <recommendedName>
        <fullName evidence="9">Cytochrome b5 heme-binding domain-containing protein</fullName>
    </recommendedName>
</protein>
<evidence type="ECO:0000256" key="2">
    <source>
        <dbReference type="ARBA" id="ARBA00022617"/>
    </source>
</evidence>
<keyword evidence="12" id="KW-1185">Reference proteome</keyword>
<dbReference type="EMBL" id="MBFT01000030">
    <property type="protein sequence ID" value="PVU99557.1"/>
    <property type="molecule type" value="Genomic_DNA"/>
</dbReference>
<reference evidence="11 12" key="1">
    <citation type="journal article" date="2018" name="MBio">
        <title>Comparative Genomics Reveals the Core Gene Toolbox for the Fungus-Insect Symbiosis.</title>
        <authorList>
            <person name="Wang Y."/>
            <person name="Stata M."/>
            <person name="Wang W."/>
            <person name="Stajich J.E."/>
            <person name="White M.M."/>
            <person name="Moncalvo J.M."/>
        </authorList>
    </citation>
    <scope>NUCLEOTIDE SEQUENCE [LARGE SCALE GENOMIC DNA]</scope>
    <source>
        <strain evidence="11 12">AUS-77-4</strain>
    </source>
</reference>
<dbReference type="PROSITE" id="PS50255">
    <property type="entry name" value="CYTOCHROME_B5_2"/>
    <property type="match status" value="1"/>
</dbReference>
<name>A0A2T9Z4M7_9FUNG</name>
<gene>
    <name evidence="11" type="ORF">BB559_000615</name>
    <name evidence="10" type="ORF">BB559_006421</name>
</gene>
<dbReference type="SMART" id="SM01117">
    <property type="entry name" value="Cyt-b5"/>
    <property type="match status" value="1"/>
</dbReference>
<evidence type="ECO:0000256" key="8">
    <source>
        <dbReference type="RuleBase" id="RU362121"/>
    </source>
</evidence>
<dbReference type="SUPFAM" id="SSF55856">
    <property type="entry name" value="Cytochrome b5-like heme/steroid binding domain"/>
    <property type="match status" value="1"/>
</dbReference>
<keyword evidence="4 8" id="KW-0479">Metal-binding</keyword>
<keyword evidence="8" id="KW-1133">Transmembrane helix</keyword>
<keyword evidence="3 8" id="KW-0812">Transmembrane</keyword>
<dbReference type="GO" id="GO:0016020">
    <property type="term" value="C:membrane"/>
    <property type="evidence" value="ECO:0007669"/>
    <property type="project" value="UniProtKB-SubCell"/>
</dbReference>
<feature type="transmembrane region" description="Helical" evidence="8">
    <location>
        <begin position="98"/>
        <end position="115"/>
    </location>
</feature>
<keyword evidence="2 8" id="KW-0349">Heme</keyword>
<dbReference type="InterPro" id="IPR018506">
    <property type="entry name" value="Cyt_B5_heme-BS"/>
</dbReference>
<evidence type="ECO:0000256" key="7">
    <source>
        <dbReference type="ARBA" id="ARBA00038168"/>
    </source>
</evidence>
<evidence type="ECO:0000313" key="12">
    <source>
        <dbReference type="Proteomes" id="UP000245699"/>
    </source>
</evidence>
<dbReference type="OrthoDB" id="260519at2759"/>
<proteinExistence type="inferred from homology"/>
<dbReference type="Proteomes" id="UP000245699">
    <property type="component" value="Unassembled WGS sequence"/>
</dbReference>
<dbReference type="PANTHER" id="PTHR19359">
    <property type="entry name" value="CYTOCHROME B5"/>
    <property type="match status" value="1"/>
</dbReference>
<evidence type="ECO:0000259" key="9">
    <source>
        <dbReference type="PROSITE" id="PS50255"/>
    </source>
</evidence>
<dbReference type="GO" id="GO:0046872">
    <property type="term" value="F:metal ion binding"/>
    <property type="evidence" value="ECO:0007669"/>
    <property type="project" value="UniProtKB-UniRule"/>
</dbReference>
<dbReference type="PROSITE" id="PS00191">
    <property type="entry name" value="CYTOCHROME_B5_1"/>
    <property type="match status" value="1"/>
</dbReference>
<dbReference type="PRINTS" id="PR00363">
    <property type="entry name" value="CYTOCHROMEB5"/>
</dbReference>
<organism evidence="11 12">
    <name type="scientific">Furculomyces boomerangus</name>
    <dbReference type="NCBI Taxonomy" id="61424"/>
    <lineage>
        <taxon>Eukaryota</taxon>
        <taxon>Fungi</taxon>
        <taxon>Fungi incertae sedis</taxon>
        <taxon>Zoopagomycota</taxon>
        <taxon>Kickxellomycotina</taxon>
        <taxon>Harpellomycetes</taxon>
        <taxon>Harpellales</taxon>
        <taxon>Harpellaceae</taxon>
        <taxon>Furculomyces</taxon>
    </lineage>
</organism>
<evidence type="ECO:0000256" key="4">
    <source>
        <dbReference type="ARBA" id="ARBA00022723"/>
    </source>
</evidence>
<dbReference type="AlphaFoldDB" id="A0A2T9Z4M7"/>
<accession>A0A2T9Z4M7</accession>
<keyword evidence="6 8" id="KW-0472">Membrane</keyword>
<dbReference type="Gene3D" id="3.10.120.10">
    <property type="entry name" value="Cytochrome b5-like heme/steroid binding domain"/>
    <property type="match status" value="1"/>
</dbReference>
<evidence type="ECO:0000313" key="10">
    <source>
        <dbReference type="EMBL" id="PVU86743.1"/>
    </source>
</evidence>
<evidence type="ECO:0000256" key="3">
    <source>
        <dbReference type="ARBA" id="ARBA00022692"/>
    </source>
</evidence>
<dbReference type="InterPro" id="IPR001199">
    <property type="entry name" value="Cyt_B5-like_heme/steroid-bd"/>
</dbReference>
<evidence type="ECO:0000256" key="6">
    <source>
        <dbReference type="ARBA" id="ARBA00023136"/>
    </source>
</evidence>
<dbReference type="GO" id="GO:0020037">
    <property type="term" value="F:heme binding"/>
    <property type="evidence" value="ECO:0007669"/>
    <property type="project" value="UniProtKB-UniRule"/>
</dbReference>